<organism evidence="4 5">
    <name type="scientific">Adonisia turfae CCMR0081</name>
    <dbReference type="NCBI Taxonomy" id="2292702"/>
    <lineage>
        <taxon>Bacteria</taxon>
        <taxon>Bacillati</taxon>
        <taxon>Cyanobacteriota</taxon>
        <taxon>Adonisia</taxon>
        <taxon>Adonisia turfae</taxon>
    </lineage>
</organism>
<dbReference type="CDD" id="cd04301">
    <property type="entry name" value="NAT_SF"/>
    <property type="match status" value="1"/>
</dbReference>
<name>A0A6M0RY29_9CYAN</name>
<protein>
    <submittedName>
        <fullName evidence="4">GNAT family N-acetyltransferase</fullName>
    </submittedName>
</protein>
<dbReference type="PROSITE" id="PS51186">
    <property type="entry name" value="GNAT"/>
    <property type="match status" value="1"/>
</dbReference>
<feature type="domain" description="N-acetyltransferase" evidence="3">
    <location>
        <begin position="3"/>
        <end position="142"/>
    </location>
</feature>
<dbReference type="SUPFAM" id="SSF55729">
    <property type="entry name" value="Acyl-CoA N-acyltransferases (Nat)"/>
    <property type="match status" value="1"/>
</dbReference>
<dbReference type="RefSeq" id="WP_163703030.1">
    <property type="nucleotide sequence ID" value="NZ_QXHD01000004.1"/>
</dbReference>
<dbReference type="InterPro" id="IPR000182">
    <property type="entry name" value="GNAT_dom"/>
</dbReference>
<dbReference type="InterPro" id="IPR016181">
    <property type="entry name" value="Acyl_CoA_acyltransferase"/>
</dbReference>
<evidence type="ECO:0000256" key="2">
    <source>
        <dbReference type="ARBA" id="ARBA00023315"/>
    </source>
</evidence>
<dbReference type="Pfam" id="PF13673">
    <property type="entry name" value="Acetyltransf_10"/>
    <property type="match status" value="1"/>
</dbReference>
<evidence type="ECO:0000259" key="3">
    <source>
        <dbReference type="PROSITE" id="PS51186"/>
    </source>
</evidence>
<proteinExistence type="predicted"/>
<dbReference type="GO" id="GO:0016747">
    <property type="term" value="F:acyltransferase activity, transferring groups other than amino-acyl groups"/>
    <property type="evidence" value="ECO:0007669"/>
    <property type="project" value="InterPro"/>
</dbReference>
<keyword evidence="2" id="KW-0012">Acyltransferase</keyword>
<dbReference type="Proteomes" id="UP000481033">
    <property type="component" value="Unassembled WGS sequence"/>
</dbReference>
<evidence type="ECO:0000313" key="4">
    <source>
        <dbReference type="EMBL" id="NEZ60622.1"/>
    </source>
</evidence>
<comment type="caution">
    <text evidence="4">The sequence shown here is derived from an EMBL/GenBank/DDBJ whole genome shotgun (WGS) entry which is preliminary data.</text>
</comment>
<dbReference type="EMBL" id="QXHD01000004">
    <property type="protein sequence ID" value="NEZ60622.1"/>
    <property type="molecule type" value="Genomic_DNA"/>
</dbReference>
<evidence type="ECO:0000313" key="5">
    <source>
        <dbReference type="Proteomes" id="UP000481033"/>
    </source>
</evidence>
<keyword evidence="5" id="KW-1185">Reference proteome</keyword>
<accession>A0A6M0RY29</accession>
<sequence>MAIEIVRCELSAYDSAIRTIRETVFVAEQGVPVELEMDDRDPIAKHVLALVDGCPAGTARLDIRHDGKIGRLAVLPSFRRRGLGRRIMEEIESIGRDHQLSQLWCHAQKMAVPFYQSLGYDITSPEFLEAGIVHCKMSKTFPT</sequence>
<dbReference type="PANTHER" id="PTHR43877">
    <property type="entry name" value="AMINOALKYLPHOSPHONATE N-ACETYLTRANSFERASE-RELATED-RELATED"/>
    <property type="match status" value="1"/>
</dbReference>
<gene>
    <name evidence="4" type="ORF">DXZ20_34280</name>
</gene>
<reference evidence="4 5" key="1">
    <citation type="journal article" date="2020" name="Microb. Ecol.">
        <title>Ecogenomics of the Marine Benthic Filamentous Cyanobacterium Adonisia.</title>
        <authorList>
            <person name="Walter J.M."/>
            <person name="Coutinho F.H."/>
            <person name="Leomil L."/>
            <person name="Hargreaves P.I."/>
            <person name="Campeao M.E."/>
            <person name="Vieira V.V."/>
            <person name="Silva B.S."/>
            <person name="Fistarol G.O."/>
            <person name="Salomon P.S."/>
            <person name="Sawabe T."/>
            <person name="Mino S."/>
            <person name="Hosokawa M."/>
            <person name="Miyashita H."/>
            <person name="Maruyama F."/>
            <person name="van Verk M.C."/>
            <person name="Dutilh B.E."/>
            <person name="Thompson C.C."/>
            <person name="Thompson F.L."/>
        </authorList>
    </citation>
    <scope>NUCLEOTIDE SEQUENCE [LARGE SCALE GENOMIC DNA]</scope>
    <source>
        <strain evidence="4 5">CCMR0081</strain>
    </source>
</reference>
<dbReference type="InterPro" id="IPR050832">
    <property type="entry name" value="Bact_Acetyltransf"/>
</dbReference>
<keyword evidence="1 4" id="KW-0808">Transferase</keyword>
<evidence type="ECO:0000256" key="1">
    <source>
        <dbReference type="ARBA" id="ARBA00022679"/>
    </source>
</evidence>
<dbReference type="AlphaFoldDB" id="A0A6M0RY29"/>
<dbReference type="Gene3D" id="3.40.630.30">
    <property type="match status" value="1"/>
</dbReference>